<proteinExistence type="predicted"/>
<comment type="caution">
    <text evidence="5">The sequence shown here is derived from an EMBL/GenBank/DDBJ whole genome shotgun (WGS) entry which is preliminary data.</text>
</comment>
<reference evidence="5" key="1">
    <citation type="submission" date="2021-06" db="EMBL/GenBank/DDBJ databases">
        <authorList>
            <person name="Kallberg Y."/>
            <person name="Tangrot J."/>
            <person name="Rosling A."/>
        </authorList>
    </citation>
    <scope>NUCLEOTIDE SEQUENCE</scope>
    <source>
        <strain evidence="5">FL966</strain>
    </source>
</reference>
<dbReference type="Pfam" id="PF04548">
    <property type="entry name" value="AIG1"/>
    <property type="match status" value="1"/>
</dbReference>
<evidence type="ECO:0000256" key="2">
    <source>
        <dbReference type="ARBA" id="ARBA00023134"/>
    </source>
</evidence>
<evidence type="ECO:0000256" key="3">
    <source>
        <dbReference type="SAM" id="Coils"/>
    </source>
</evidence>
<dbReference type="EMBL" id="CAJVQA010020344">
    <property type="protein sequence ID" value="CAG8763178.1"/>
    <property type="molecule type" value="Genomic_DNA"/>
</dbReference>
<dbReference type="Gene3D" id="3.40.50.300">
    <property type="entry name" value="P-loop containing nucleotide triphosphate hydrolases"/>
    <property type="match status" value="1"/>
</dbReference>
<keyword evidence="2" id="KW-0342">GTP-binding</keyword>
<keyword evidence="1" id="KW-0547">Nucleotide-binding</keyword>
<name>A0A9N9NV55_9GLOM</name>
<dbReference type="InterPro" id="IPR006703">
    <property type="entry name" value="G_AIG1"/>
</dbReference>
<protein>
    <submittedName>
        <fullName evidence="5">23229_t:CDS:1</fullName>
    </submittedName>
</protein>
<dbReference type="InterPro" id="IPR032675">
    <property type="entry name" value="LRR_dom_sf"/>
</dbReference>
<dbReference type="GO" id="GO:0005525">
    <property type="term" value="F:GTP binding"/>
    <property type="evidence" value="ECO:0007669"/>
    <property type="project" value="UniProtKB-KW"/>
</dbReference>
<dbReference type="AlphaFoldDB" id="A0A9N9NV55"/>
<feature type="coiled-coil region" evidence="3">
    <location>
        <begin position="453"/>
        <end position="487"/>
    </location>
</feature>
<dbReference type="Proteomes" id="UP000789759">
    <property type="component" value="Unassembled WGS sequence"/>
</dbReference>
<organism evidence="5 6">
    <name type="scientific">Cetraspora pellucida</name>
    <dbReference type="NCBI Taxonomy" id="1433469"/>
    <lineage>
        <taxon>Eukaryota</taxon>
        <taxon>Fungi</taxon>
        <taxon>Fungi incertae sedis</taxon>
        <taxon>Mucoromycota</taxon>
        <taxon>Glomeromycotina</taxon>
        <taxon>Glomeromycetes</taxon>
        <taxon>Diversisporales</taxon>
        <taxon>Gigasporaceae</taxon>
        <taxon>Cetraspora</taxon>
    </lineage>
</organism>
<dbReference type="InterPro" id="IPR045058">
    <property type="entry name" value="GIMA/IAN/Toc"/>
</dbReference>
<feature type="domain" description="AIG1-type G" evidence="4">
    <location>
        <begin position="231"/>
        <end position="387"/>
    </location>
</feature>
<evidence type="ECO:0000313" key="5">
    <source>
        <dbReference type="EMBL" id="CAG8763178.1"/>
    </source>
</evidence>
<keyword evidence="3" id="KW-0175">Coiled coil</keyword>
<accession>A0A9N9NV55</accession>
<dbReference type="OrthoDB" id="8954335at2759"/>
<sequence>MMNAQEWLDQTYQKEIRKEVKLIKNDDTKELSGKLLLDDFNNLVELNLSRHNLTNLDISDCYELRKLVIDHNSLTRLLNYPRDLVNPEKLTYLNVMNNNFAKIDLNHFSRFINLETLLIGTDDRDKIEQGFYNRFYGHLRSLKHLTKLKALDICGTDISKGLCHLPDSLKDFFCEVYRPEAKVAKIKRKLEPFEGDVIKYKKDKLKKVPHKKFVKNDELEEFQEQSVKIKNLLIVGRTGNGKSALANVLSDTNRFEESEKSVSKTKYFQTEMFEHNGKMYRVVDTIGIGDTILSKKQVLIRIAEAIYTMKEGINQILFVVGRRFTEDEMEAFELLKEVIFESDIIMYTTIVRTNFTNFRSPDKCEIDRQELVGENKFLAEIIKSCNGIIHVNNPPIDVDYEERLLVNKDDREVSRNKLLTHLDNFQVNYKPYLKTWDQFYLKIRNYLKTKHDIEEAIQRLSISSEEVNKLKAKIEKLEAKVVRETEFHCDVEIPCFGRIKMNFRSSNGICQII</sequence>
<dbReference type="PANTHER" id="PTHR10903">
    <property type="entry name" value="GTPASE, IMAP FAMILY MEMBER-RELATED"/>
    <property type="match status" value="1"/>
</dbReference>
<gene>
    <name evidence="5" type="ORF">CPELLU_LOCUS15441</name>
</gene>
<dbReference type="PANTHER" id="PTHR10903:SF184">
    <property type="entry name" value="GTP-BINDING PROTEIN A"/>
    <property type="match status" value="1"/>
</dbReference>
<dbReference type="Gene3D" id="3.80.10.10">
    <property type="entry name" value="Ribonuclease Inhibitor"/>
    <property type="match status" value="1"/>
</dbReference>
<keyword evidence="6" id="KW-1185">Reference proteome</keyword>
<evidence type="ECO:0000259" key="4">
    <source>
        <dbReference type="Pfam" id="PF04548"/>
    </source>
</evidence>
<dbReference type="InterPro" id="IPR027417">
    <property type="entry name" value="P-loop_NTPase"/>
</dbReference>
<dbReference type="SUPFAM" id="SSF52540">
    <property type="entry name" value="P-loop containing nucleoside triphosphate hydrolases"/>
    <property type="match status" value="1"/>
</dbReference>
<evidence type="ECO:0000256" key="1">
    <source>
        <dbReference type="ARBA" id="ARBA00022741"/>
    </source>
</evidence>
<dbReference type="SUPFAM" id="SSF52058">
    <property type="entry name" value="L domain-like"/>
    <property type="match status" value="1"/>
</dbReference>
<evidence type="ECO:0000313" key="6">
    <source>
        <dbReference type="Proteomes" id="UP000789759"/>
    </source>
</evidence>